<dbReference type="Proteomes" id="UP001649230">
    <property type="component" value="Chromosome"/>
</dbReference>
<gene>
    <name evidence="1" type="ORF">L0M14_10160</name>
</gene>
<dbReference type="RefSeq" id="WP_235121991.1">
    <property type="nucleotide sequence ID" value="NZ_CP090978.1"/>
</dbReference>
<accession>A0ABY3SQN6</accession>
<reference evidence="1 2" key="1">
    <citation type="journal article" date="2024" name="Int. J. Syst. Evol. Microbiol.">
        <title>Paenibacillus hexagrammi sp. nov., a novel bacterium isolated from the gut content of Hexagrammos agrammus.</title>
        <authorList>
            <person name="Jung H.K."/>
            <person name="Kim D.G."/>
            <person name="Zin H."/>
            <person name="Park J."/>
            <person name="Jung H."/>
            <person name="Kim Y.O."/>
            <person name="Kong H.J."/>
            <person name="Kim J.W."/>
            <person name="Kim Y.S."/>
        </authorList>
    </citation>
    <scope>NUCLEOTIDE SEQUENCE [LARGE SCALE GENOMIC DNA]</scope>
    <source>
        <strain evidence="1 2">YPD9-1</strain>
    </source>
</reference>
<evidence type="ECO:0000313" key="2">
    <source>
        <dbReference type="Proteomes" id="UP001649230"/>
    </source>
</evidence>
<dbReference type="EMBL" id="CP090978">
    <property type="protein sequence ID" value="UJF35425.1"/>
    <property type="molecule type" value="Genomic_DNA"/>
</dbReference>
<organism evidence="1 2">
    <name type="scientific">Paenibacillus hexagrammi</name>
    <dbReference type="NCBI Taxonomy" id="2908839"/>
    <lineage>
        <taxon>Bacteria</taxon>
        <taxon>Bacillati</taxon>
        <taxon>Bacillota</taxon>
        <taxon>Bacilli</taxon>
        <taxon>Bacillales</taxon>
        <taxon>Paenibacillaceae</taxon>
        <taxon>Paenibacillus</taxon>
    </lineage>
</organism>
<proteinExistence type="predicted"/>
<evidence type="ECO:0000313" key="1">
    <source>
        <dbReference type="EMBL" id="UJF35425.1"/>
    </source>
</evidence>
<protein>
    <submittedName>
        <fullName evidence="1">ADP-heptose synthase</fullName>
    </submittedName>
</protein>
<name>A0ABY3SQN6_9BACL</name>
<sequence>MSRTLVIEAVMLAVHGQLLHPDIPVTYVIPYTSIQELYELKDLNEPIMLVSSDDAYVKQRIVELIAFFEEAFNRKKIEKALQVPWRKSTPLLINEFVTLAVVYAVDHAEYGEQFDPIETELILTAIKENAGLITDQLELMERIIEAEIPVQVFDVEDFEYAVEEDYQV</sequence>
<keyword evidence="2" id="KW-1185">Reference proteome</keyword>